<protein>
    <submittedName>
        <fullName evidence="1">Uncharacterized protein</fullName>
    </submittedName>
</protein>
<evidence type="ECO:0000313" key="2">
    <source>
        <dbReference type="Proteomes" id="UP000325315"/>
    </source>
</evidence>
<name>A0A5B6VZU6_9ROSI</name>
<organism evidence="1 2">
    <name type="scientific">Gossypium australe</name>
    <dbReference type="NCBI Taxonomy" id="47621"/>
    <lineage>
        <taxon>Eukaryota</taxon>
        <taxon>Viridiplantae</taxon>
        <taxon>Streptophyta</taxon>
        <taxon>Embryophyta</taxon>
        <taxon>Tracheophyta</taxon>
        <taxon>Spermatophyta</taxon>
        <taxon>Magnoliopsida</taxon>
        <taxon>eudicotyledons</taxon>
        <taxon>Gunneridae</taxon>
        <taxon>Pentapetalae</taxon>
        <taxon>rosids</taxon>
        <taxon>malvids</taxon>
        <taxon>Malvales</taxon>
        <taxon>Malvaceae</taxon>
        <taxon>Malvoideae</taxon>
        <taxon>Gossypium</taxon>
    </lineage>
</organism>
<dbReference type="EMBL" id="SMMG02000005">
    <property type="protein sequence ID" value="KAA3474428.1"/>
    <property type="molecule type" value="Genomic_DNA"/>
</dbReference>
<reference evidence="2" key="1">
    <citation type="journal article" date="2019" name="Plant Biotechnol. J.">
        <title>Genome sequencing of the Australian wild diploid species Gossypium australe highlights disease resistance and delayed gland morphogenesis.</title>
        <authorList>
            <person name="Cai Y."/>
            <person name="Cai X."/>
            <person name="Wang Q."/>
            <person name="Wang P."/>
            <person name="Zhang Y."/>
            <person name="Cai C."/>
            <person name="Xu Y."/>
            <person name="Wang K."/>
            <person name="Zhou Z."/>
            <person name="Wang C."/>
            <person name="Geng S."/>
            <person name="Li B."/>
            <person name="Dong Q."/>
            <person name="Hou Y."/>
            <person name="Wang H."/>
            <person name="Ai P."/>
            <person name="Liu Z."/>
            <person name="Yi F."/>
            <person name="Sun M."/>
            <person name="An G."/>
            <person name="Cheng J."/>
            <person name="Zhang Y."/>
            <person name="Shi Q."/>
            <person name="Xie Y."/>
            <person name="Shi X."/>
            <person name="Chang Y."/>
            <person name="Huang F."/>
            <person name="Chen Y."/>
            <person name="Hong S."/>
            <person name="Mi L."/>
            <person name="Sun Q."/>
            <person name="Zhang L."/>
            <person name="Zhou B."/>
            <person name="Peng R."/>
            <person name="Zhang X."/>
            <person name="Liu F."/>
        </authorList>
    </citation>
    <scope>NUCLEOTIDE SEQUENCE [LARGE SCALE GENOMIC DNA]</scope>
    <source>
        <strain evidence="2">cv. PA1801</strain>
    </source>
</reference>
<accession>A0A5B6VZU6</accession>
<proteinExistence type="predicted"/>
<evidence type="ECO:0000313" key="1">
    <source>
        <dbReference type="EMBL" id="KAA3474428.1"/>
    </source>
</evidence>
<dbReference type="Proteomes" id="UP000325315">
    <property type="component" value="Unassembled WGS sequence"/>
</dbReference>
<comment type="caution">
    <text evidence="1">The sequence shown here is derived from an EMBL/GenBank/DDBJ whole genome shotgun (WGS) entry which is preliminary data.</text>
</comment>
<keyword evidence="2" id="KW-1185">Reference proteome</keyword>
<dbReference type="AlphaFoldDB" id="A0A5B6VZU6"/>
<gene>
    <name evidence="1" type="ORF">EPI10_024720</name>
</gene>
<sequence length="70" mass="8762">MEQDRNRLRMKGFWFEAWWLESLRNDLERLVGFVISKREDFKRDLIRKLEEMMEKERDDENLAELIDTKI</sequence>